<dbReference type="InterPro" id="IPR015813">
    <property type="entry name" value="Pyrv/PenolPyrv_kinase-like_dom"/>
</dbReference>
<dbReference type="SUPFAM" id="SSF51621">
    <property type="entry name" value="Phosphoenolpyruvate/pyruvate domain"/>
    <property type="match status" value="1"/>
</dbReference>
<dbReference type="Gene3D" id="3.20.20.60">
    <property type="entry name" value="Phosphoenolpyruvate-binding domains"/>
    <property type="match status" value="2"/>
</dbReference>
<keyword evidence="6" id="KW-0479">Metal-binding</keyword>
<dbReference type="AlphaFoldDB" id="A0A2I0WBX0"/>
<name>A0A2I0WBX0_9ASPA</name>
<dbReference type="Pfam" id="PF00224">
    <property type="entry name" value="PK"/>
    <property type="match status" value="2"/>
</dbReference>
<keyword evidence="12 14" id="KW-0670">Pyruvate</keyword>
<feature type="domain" description="Pyruvate kinase barrel" evidence="13">
    <location>
        <begin position="281"/>
        <end position="366"/>
    </location>
</feature>
<evidence type="ECO:0000256" key="4">
    <source>
        <dbReference type="ARBA" id="ARBA00012142"/>
    </source>
</evidence>
<keyword evidence="8 14" id="KW-0418">Kinase</keyword>
<evidence type="ECO:0000256" key="9">
    <source>
        <dbReference type="ARBA" id="ARBA00022840"/>
    </source>
</evidence>
<evidence type="ECO:0000256" key="11">
    <source>
        <dbReference type="ARBA" id="ARBA00023152"/>
    </source>
</evidence>
<dbReference type="GO" id="GO:0000287">
    <property type="term" value="F:magnesium ion binding"/>
    <property type="evidence" value="ECO:0007669"/>
    <property type="project" value="InterPro"/>
</dbReference>
<keyword evidence="11" id="KW-0324">Glycolysis</keyword>
<dbReference type="PANTHER" id="PTHR11817">
    <property type="entry name" value="PYRUVATE KINASE"/>
    <property type="match status" value="1"/>
</dbReference>
<keyword evidence="5" id="KW-0808">Transferase</keyword>
<dbReference type="GO" id="GO:0005524">
    <property type="term" value="F:ATP binding"/>
    <property type="evidence" value="ECO:0007669"/>
    <property type="project" value="UniProtKB-KW"/>
</dbReference>
<evidence type="ECO:0000256" key="2">
    <source>
        <dbReference type="ARBA" id="ARBA00004997"/>
    </source>
</evidence>
<evidence type="ECO:0000256" key="8">
    <source>
        <dbReference type="ARBA" id="ARBA00022777"/>
    </source>
</evidence>
<evidence type="ECO:0000256" key="3">
    <source>
        <dbReference type="ARBA" id="ARBA00008663"/>
    </source>
</evidence>
<accession>A0A2I0WBX0</accession>
<dbReference type="GO" id="GO:0030955">
    <property type="term" value="F:potassium ion binding"/>
    <property type="evidence" value="ECO:0007669"/>
    <property type="project" value="InterPro"/>
</dbReference>
<dbReference type="EC" id="2.7.1.40" evidence="4"/>
<evidence type="ECO:0000256" key="7">
    <source>
        <dbReference type="ARBA" id="ARBA00022741"/>
    </source>
</evidence>
<dbReference type="InterPro" id="IPR011037">
    <property type="entry name" value="Pyrv_Knase-like_insert_dom_sf"/>
</dbReference>
<organism evidence="14 15">
    <name type="scientific">Dendrobium catenatum</name>
    <dbReference type="NCBI Taxonomy" id="906689"/>
    <lineage>
        <taxon>Eukaryota</taxon>
        <taxon>Viridiplantae</taxon>
        <taxon>Streptophyta</taxon>
        <taxon>Embryophyta</taxon>
        <taxon>Tracheophyta</taxon>
        <taxon>Spermatophyta</taxon>
        <taxon>Magnoliopsida</taxon>
        <taxon>Liliopsida</taxon>
        <taxon>Asparagales</taxon>
        <taxon>Orchidaceae</taxon>
        <taxon>Epidendroideae</taxon>
        <taxon>Malaxideae</taxon>
        <taxon>Dendrobiinae</taxon>
        <taxon>Dendrobium</taxon>
    </lineage>
</organism>
<sequence length="750" mass="83663">MHHEQGTLWGFLDIGIKMATFTMSKLLSLLLILQKNGEEMLLCDRKECRQRSHVQFPIKSIKKYPILLAKLPEEDDPECNSWKMYAFHDTLNAVNRTLAMNLNEGNAYAQPDKSGRGSVEVSELIPSYGHCLPELPTNRLLSLLEKLKAVHLHLLAAEHWNASHLRLCHRNYVVSATNLTHYLALKCLHLQQLQEDLSSIGLLTLEFINSHVLASIGTSIQLLHHLLSNSLESKDSATYLDRNGYSPTERSENAVNFAISTMKKRVSVHNTALFGECLDKRTGQIMVTIGKEVVKDEILVKNLLKAGTNVIRINCAHDDPNVWREIIRIVKHNSHLLEKPCRILMDLAGPKLRTVLLRTHSNMVKLSPKKDSSGNVVFPAQVWLCFDGSNPPAGLSTNAIIWIQKSFFNKLKMGDYVSFVDVRGRKRVLKVLKKSILSTEYGCIAECLQTAYIKVDTELSVKKKKGEFVGRVIKVLANQHFVRLKVGDLLTIFRSSSSYLNELSSTTLGSTKITCSSDHIFESVEQGEPILFDDGKILGKVREVNANWATVVVTHARPKGSKLGSGKSINIPKSRVQLKGLTPKDLLDLDFVGSNADMVGISFIRNVDDIVIVQHELEKRNLTKLGIVLKIETKDSLQRLPSLLFQAMQTSNPLGVMIARGDLMVECGWDQLGEIQEEILSICSAAHIPVIWATQVLESLVKFGFPTRAEITDVFKAMGASCIMLNKGDNIVQAVTALNSLLSNRSSSER</sequence>
<proteinExistence type="inferred from homology"/>
<dbReference type="InterPro" id="IPR001697">
    <property type="entry name" value="Pyr_Knase"/>
</dbReference>
<evidence type="ECO:0000256" key="10">
    <source>
        <dbReference type="ARBA" id="ARBA00022842"/>
    </source>
</evidence>
<evidence type="ECO:0000313" key="14">
    <source>
        <dbReference type="EMBL" id="PKU73149.1"/>
    </source>
</evidence>
<dbReference type="InterPro" id="IPR040442">
    <property type="entry name" value="Pyrv_kinase-like_dom_sf"/>
</dbReference>
<dbReference type="GO" id="GO:0016301">
    <property type="term" value="F:kinase activity"/>
    <property type="evidence" value="ECO:0007669"/>
    <property type="project" value="UniProtKB-KW"/>
</dbReference>
<keyword evidence="9" id="KW-0067">ATP-binding</keyword>
<dbReference type="InterPro" id="IPR015793">
    <property type="entry name" value="Pyrv_Knase_brl"/>
</dbReference>
<dbReference type="GO" id="GO:0004743">
    <property type="term" value="F:pyruvate kinase activity"/>
    <property type="evidence" value="ECO:0007669"/>
    <property type="project" value="UniProtKB-EC"/>
</dbReference>
<comment type="similarity">
    <text evidence="3">Belongs to the pyruvate kinase family.</text>
</comment>
<evidence type="ECO:0000256" key="6">
    <source>
        <dbReference type="ARBA" id="ARBA00022723"/>
    </source>
</evidence>
<dbReference type="Proteomes" id="UP000233837">
    <property type="component" value="Unassembled WGS sequence"/>
</dbReference>
<dbReference type="SUPFAM" id="SSF50800">
    <property type="entry name" value="PK beta-barrel domain-like"/>
    <property type="match status" value="1"/>
</dbReference>
<reference evidence="14 15" key="2">
    <citation type="journal article" date="2017" name="Nature">
        <title>The Apostasia genome and the evolution of orchids.</title>
        <authorList>
            <person name="Zhang G.Q."/>
            <person name="Liu K.W."/>
            <person name="Li Z."/>
            <person name="Lohaus R."/>
            <person name="Hsiao Y.Y."/>
            <person name="Niu S.C."/>
            <person name="Wang J.Y."/>
            <person name="Lin Y.C."/>
            <person name="Xu Q."/>
            <person name="Chen L.J."/>
            <person name="Yoshida K."/>
            <person name="Fujiwara S."/>
            <person name="Wang Z.W."/>
            <person name="Zhang Y.Q."/>
            <person name="Mitsuda N."/>
            <person name="Wang M."/>
            <person name="Liu G.H."/>
            <person name="Pecoraro L."/>
            <person name="Huang H.X."/>
            <person name="Xiao X.J."/>
            <person name="Lin M."/>
            <person name="Wu X.Y."/>
            <person name="Wu W.L."/>
            <person name="Chen Y.Y."/>
            <person name="Chang S.B."/>
            <person name="Sakamoto S."/>
            <person name="Ohme-Takagi M."/>
            <person name="Yagi M."/>
            <person name="Zeng S.J."/>
            <person name="Shen C.Y."/>
            <person name="Yeh C.M."/>
            <person name="Luo Y.B."/>
            <person name="Tsai W.C."/>
            <person name="Van de Peer Y."/>
            <person name="Liu Z.J."/>
        </authorList>
    </citation>
    <scope>NUCLEOTIDE SEQUENCE [LARGE SCALE GENOMIC DNA]</scope>
    <source>
        <tissue evidence="14">The whole plant</tissue>
    </source>
</reference>
<evidence type="ECO:0000256" key="1">
    <source>
        <dbReference type="ARBA" id="ARBA00001958"/>
    </source>
</evidence>
<comment type="cofactor">
    <cofactor evidence="1">
        <name>K(+)</name>
        <dbReference type="ChEBI" id="CHEBI:29103"/>
    </cofactor>
</comment>
<dbReference type="STRING" id="906689.A0A2I0WBX0"/>
<dbReference type="Gene3D" id="2.40.33.10">
    <property type="entry name" value="PK beta-barrel domain-like"/>
    <property type="match status" value="2"/>
</dbReference>
<gene>
    <name evidence="14" type="primary">PKP4</name>
    <name evidence="14" type="ORF">MA16_Dca026942</name>
</gene>
<feature type="domain" description="Pyruvate kinase barrel" evidence="13">
    <location>
        <begin position="507"/>
        <end position="726"/>
    </location>
</feature>
<keyword evidence="15" id="KW-1185">Reference proteome</keyword>
<protein>
    <recommendedName>
        <fullName evidence="4">pyruvate kinase</fullName>
        <ecNumber evidence="4">2.7.1.40</ecNumber>
    </recommendedName>
</protein>
<keyword evidence="7" id="KW-0547">Nucleotide-binding</keyword>
<dbReference type="FunFam" id="3.20.20.60:FF:000051">
    <property type="entry name" value="Pyruvate kinase family protein"/>
    <property type="match status" value="1"/>
</dbReference>
<evidence type="ECO:0000259" key="13">
    <source>
        <dbReference type="Pfam" id="PF00224"/>
    </source>
</evidence>
<comment type="pathway">
    <text evidence="2">Carbohydrate degradation; glycolysis; pyruvate from D-glyceraldehyde 3-phosphate: step 5/5.</text>
</comment>
<dbReference type="EMBL" id="KZ502775">
    <property type="protein sequence ID" value="PKU73149.1"/>
    <property type="molecule type" value="Genomic_DNA"/>
</dbReference>
<evidence type="ECO:0000256" key="12">
    <source>
        <dbReference type="ARBA" id="ARBA00023317"/>
    </source>
</evidence>
<evidence type="ECO:0000256" key="5">
    <source>
        <dbReference type="ARBA" id="ARBA00022679"/>
    </source>
</evidence>
<keyword evidence="10" id="KW-0460">Magnesium</keyword>
<dbReference type="UniPathway" id="UPA00109">
    <property type="reaction ID" value="UER00188"/>
</dbReference>
<evidence type="ECO:0000313" key="15">
    <source>
        <dbReference type="Proteomes" id="UP000233837"/>
    </source>
</evidence>
<dbReference type="InterPro" id="IPR015806">
    <property type="entry name" value="Pyrv_Knase_insert_dom_sf"/>
</dbReference>
<reference evidence="14 15" key="1">
    <citation type="journal article" date="2016" name="Sci. Rep.">
        <title>The Dendrobium catenatum Lindl. genome sequence provides insights into polysaccharide synthase, floral development and adaptive evolution.</title>
        <authorList>
            <person name="Zhang G.Q."/>
            <person name="Xu Q."/>
            <person name="Bian C."/>
            <person name="Tsai W.C."/>
            <person name="Yeh C.M."/>
            <person name="Liu K.W."/>
            <person name="Yoshida K."/>
            <person name="Zhang L.S."/>
            <person name="Chang S.B."/>
            <person name="Chen F."/>
            <person name="Shi Y."/>
            <person name="Su Y.Y."/>
            <person name="Zhang Y.Q."/>
            <person name="Chen L.J."/>
            <person name="Yin Y."/>
            <person name="Lin M."/>
            <person name="Huang H."/>
            <person name="Deng H."/>
            <person name="Wang Z.W."/>
            <person name="Zhu S.L."/>
            <person name="Zhao X."/>
            <person name="Deng C."/>
            <person name="Niu S.C."/>
            <person name="Huang J."/>
            <person name="Wang M."/>
            <person name="Liu G.H."/>
            <person name="Yang H.J."/>
            <person name="Xiao X.J."/>
            <person name="Hsiao Y.Y."/>
            <person name="Wu W.L."/>
            <person name="Chen Y.Y."/>
            <person name="Mitsuda N."/>
            <person name="Ohme-Takagi M."/>
            <person name="Luo Y.B."/>
            <person name="Van de Peer Y."/>
            <person name="Liu Z.J."/>
        </authorList>
    </citation>
    <scope>NUCLEOTIDE SEQUENCE [LARGE SCALE GENOMIC DNA]</scope>
    <source>
        <tissue evidence="14">The whole plant</tissue>
    </source>
</reference>